<name>A0A7G1HU56_HELPX</name>
<evidence type="ECO:0000313" key="2">
    <source>
        <dbReference type="EMBL" id="BCI58930.1"/>
    </source>
</evidence>
<protein>
    <submittedName>
        <fullName evidence="2">Uncharacterized protein</fullName>
    </submittedName>
</protein>
<accession>A0A7G1HU56</accession>
<dbReference type="EMBL" id="AP023320">
    <property type="protein sequence ID" value="BCI58930.1"/>
    <property type="molecule type" value="Genomic_DNA"/>
</dbReference>
<gene>
    <name evidence="2" type="ORF">HPKE_11850</name>
</gene>
<dbReference type="AlphaFoldDB" id="A0A7G1HU56"/>
<reference evidence="2" key="1">
    <citation type="submission" date="2020-07" db="EMBL/GenBank/DDBJ databases">
        <title>Genome sequencing reveals virulence potentials of Helicobacter pylori strain KE21 isolated from a Kenyan patient with gastric signet ring cell carcinoma.</title>
        <authorList>
            <person name="Mwangi C.N."/>
            <person name="Njoroge S."/>
            <person name="Kabamba T.E."/>
            <person name="Matsumoto T."/>
            <person name="Nyerere A."/>
            <person name="Devani S."/>
            <person name="Rajula A."/>
            <person name="Moloo Z."/>
            <person name="Revathi G."/>
            <person name="Yamaoka Y."/>
        </authorList>
    </citation>
    <scope>NUCLEOTIDE SEQUENCE</scope>
    <source>
        <strain evidence="2">HpKE21</strain>
    </source>
</reference>
<sequence length="55" mass="6412">MKRSLKIRKRLKTPTPQQGGTSHAKKIKTLKNIERPIIAEFKTNFYQGVFYGFSK</sequence>
<proteinExistence type="predicted"/>
<evidence type="ECO:0000256" key="1">
    <source>
        <dbReference type="SAM" id="MobiDB-lite"/>
    </source>
</evidence>
<organism evidence="2">
    <name type="scientific">Helicobacter pylori</name>
    <name type="common">Campylobacter pylori</name>
    <dbReference type="NCBI Taxonomy" id="210"/>
    <lineage>
        <taxon>Bacteria</taxon>
        <taxon>Pseudomonadati</taxon>
        <taxon>Campylobacterota</taxon>
        <taxon>Epsilonproteobacteria</taxon>
        <taxon>Campylobacterales</taxon>
        <taxon>Helicobacteraceae</taxon>
        <taxon>Helicobacter</taxon>
    </lineage>
</organism>
<feature type="region of interest" description="Disordered" evidence="1">
    <location>
        <begin position="1"/>
        <end position="24"/>
    </location>
</feature>
<feature type="compositionally biased region" description="Basic residues" evidence="1">
    <location>
        <begin position="1"/>
        <end position="12"/>
    </location>
</feature>